<dbReference type="InterPro" id="IPR044855">
    <property type="entry name" value="CoA-Trfase_III_dom3_sf"/>
</dbReference>
<dbReference type="InterPro" id="IPR003673">
    <property type="entry name" value="CoA-Trfase_fam_III"/>
</dbReference>
<dbReference type="SUPFAM" id="SSF89796">
    <property type="entry name" value="CoA-transferase family III (CaiB/BaiF)"/>
    <property type="match status" value="1"/>
</dbReference>
<gene>
    <name evidence="2" type="ORF">SAMN05192534_10344</name>
</gene>
<proteinExistence type="predicted"/>
<dbReference type="GO" id="GO:0008410">
    <property type="term" value="F:CoA-transferase activity"/>
    <property type="evidence" value="ECO:0007669"/>
    <property type="project" value="TreeGrafter"/>
</dbReference>
<dbReference type="Proteomes" id="UP000199163">
    <property type="component" value="Unassembled WGS sequence"/>
</dbReference>
<dbReference type="PANTHER" id="PTHR48207">
    <property type="entry name" value="SUCCINATE--HYDROXYMETHYLGLUTARATE COA-TRANSFERASE"/>
    <property type="match status" value="1"/>
</dbReference>
<accession>A0A1G8AW70</accession>
<dbReference type="Gene3D" id="3.40.50.10540">
    <property type="entry name" value="Crotonobetainyl-coa:carnitine coa-transferase, domain 1"/>
    <property type="match status" value="1"/>
</dbReference>
<name>A0A1G8AW70_9BACI</name>
<sequence>MQPLEGVRVLDLSHVLAGPYCTMVLGDMGAEVIKVEQYPEGDLIRQMAPFQSGMSYGFSVINRNKQGIRLDLTTEEGQEVFYRLAKTADVIVENYRPGVTKKLGIDYETIKEKNPDIIYCSISGFGQTGPYKHKAGLDIMAQGMSGIMSMTGESNGRPVKVGVPVHDIGAGITALYHILFAYIYKLKHHEGQYIDVSLVDSALAWTVWEAAAYFGKGEIPVPSGSRHRRIAPYQAYKTQSGFILLGIVNERMWERFCHHVVERPQWQNDPRFATGNDRIENVEELEKEIEAVLTTQPSDVWLKRLEKQGVPCGPILNYEETLHNEQTQHREMVIDYDHPEVGLMKTLGFPAKMSKSPAEFRLPAPMLGQHTDHILEELDYSKAEIERLKHKAIV</sequence>
<protein>
    <submittedName>
        <fullName evidence="2">Crotonobetainyl-CoA:carnitine CoA-transferase CaiB</fullName>
    </submittedName>
</protein>
<dbReference type="STRING" id="568899.SAMN05192534_10344"/>
<dbReference type="EMBL" id="FNDK01000003">
    <property type="protein sequence ID" value="SDH25188.1"/>
    <property type="molecule type" value="Genomic_DNA"/>
</dbReference>
<dbReference type="AlphaFoldDB" id="A0A1G8AW70"/>
<dbReference type="Gene3D" id="3.30.1540.10">
    <property type="entry name" value="formyl-coa transferase, domain 3"/>
    <property type="match status" value="1"/>
</dbReference>
<evidence type="ECO:0000313" key="3">
    <source>
        <dbReference type="Proteomes" id="UP000199163"/>
    </source>
</evidence>
<evidence type="ECO:0000256" key="1">
    <source>
        <dbReference type="ARBA" id="ARBA00022679"/>
    </source>
</evidence>
<keyword evidence="3" id="KW-1185">Reference proteome</keyword>
<dbReference type="InterPro" id="IPR023606">
    <property type="entry name" value="CoA-Trfase_III_dom_1_sf"/>
</dbReference>
<organism evidence="2 3">
    <name type="scientific">Alteribacillus persepolensis</name>
    <dbReference type="NCBI Taxonomy" id="568899"/>
    <lineage>
        <taxon>Bacteria</taxon>
        <taxon>Bacillati</taxon>
        <taxon>Bacillota</taxon>
        <taxon>Bacilli</taxon>
        <taxon>Bacillales</taxon>
        <taxon>Bacillaceae</taxon>
        <taxon>Alteribacillus</taxon>
    </lineage>
</organism>
<dbReference type="PANTHER" id="PTHR48207:SF3">
    <property type="entry name" value="SUCCINATE--HYDROXYMETHYLGLUTARATE COA-TRANSFERASE"/>
    <property type="match status" value="1"/>
</dbReference>
<reference evidence="2 3" key="1">
    <citation type="submission" date="2016-10" db="EMBL/GenBank/DDBJ databases">
        <authorList>
            <person name="de Groot N.N."/>
        </authorList>
    </citation>
    <scope>NUCLEOTIDE SEQUENCE [LARGE SCALE GENOMIC DNA]</scope>
    <source>
        <strain evidence="2 3">DSM 21632</strain>
    </source>
</reference>
<keyword evidence="1 2" id="KW-0808">Transferase</keyword>
<evidence type="ECO:0000313" key="2">
    <source>
        <dbReference type="EMBL" id="SDH25188.1"/>
    </source>
</evidence>
<dbReference type="Pfam" id="PF02515">
    <property type="entry name" value="CoA_transf_3"/>
    <property type="match status" value="1"/>
</dbReference>
<dbReference type="InterPro" id="IPR050483">
    <property type="entry name" value="CoA-transferase_III_domain"/>
</dbReference>